<accession>A0ABT2AJF9</accession>
<proteinExistence type="predicted"/>
<evidence type="ECO:0000313" key="4">
    <source>
        <dbReference type="EMBL" id="MCS0596379.1"/>
    </source>
</evidence>
<feature type="domain" description="DUF6701" evidence="3">
    <location>
        <begin position="406"/>
        <end position="959"/>
    </location>
</feature>
<protein>
    <submittedName>
        <fullName evidence="4">Polymer-forming cytoskeletal protein</fullName>
    </submittedName>
</protein>
<feature type="chain" id="PRO_5047529609" evidence="2">
    <location>
        <begin position="44"/>
        <end position="961"/>
    </location>
</feature>
<name>A0ABT2AJF9_9BURK</name>
<sequence length="961" mass="99018">MSFPFPFTLILARALLRRRGALAWMAACLLFFAGLLGSSAAHATVYTFNGNTVDTCTLSNKVYTCPYPAYLDWDDSVVIGSGYTLKVTNNVAVTWNQGLSMGSGSKLIVTGNLNLKDVNPSNLKISGGDIEVGGTFSMGASAQSAVANISAGAIQFGTDRVTITGNLTSKGVVNISSHSRITGNISGTVVNTGSPVTITGDVTASSKFTLASGSTVTGKVTAPVFDMLASGSKVTGNVIASSSMTMGSGNAVTGNVDTGDLLLQSSSALITGDARVNWATLEWAGRVSGTIYCKNGTKKNKCDCVTNNSGYEVNSANGPRCEGLASKTVDHYLITHDGQANSCVPETVTITACANASCTAPHFANAQTVGLSPGSGLVSFGSSGVASASVSSIQAGKVALAVTGTFECYNTSSRTGSCDMAFSDKTAFEIKAQNHRAGEVVSATIQALKPSNDRKACVPAFSDTALKVAFSCAHSRPASGRDYLRLAEPGGDTGQNAARLSCSGMASPAGVAATKDVQVSFDNTGTGKFALTYDDVGEVKVKASYSADGATVEGEGPFIAVPFAFAVSAPKPDARGFVAGVPFAATVTAQNAKKGTTRGFDVDLLPAGTTGIGIDNCVVDLFKGSVSPASASDFQDGVAAIKPAWSEAGHMGLKVSQDDFLGTKMATSGISGTGDCKDLGPFVPDYLQVERDPASPVRPFDYSGQDIALQVTARNDQGAITRNYQGAYSEEVTIDAVGSDGGPGAWAPPAPPKIAATGFKEGKAPLARAYVLTKAVKPAKIAVHATSASATSKSQPGAGLQTEVRLGRLRIFNTSGGEKAKLEVQLAAEYWTGSSWIRNDVDDFTTLTHAAFAFSPAPTTMTLAKEFPTPFKLLKGSGSFLLQATAGGPGWVDIAINLDNASNKDNACAGTHPLSSPGKNPWLRPQTASCRTEPTDPSARATFGVFLPGSRSVIHVREVFN</sequence>
<keyword evidence="5" id="KW-1185">Reference proteome</keyword>
<reference evidence="4 5" key="1">
    <citation type="submission" date="2022-08" db="EMBL/GenBank/DDBJ databases">
        <title>Reclassification of Massilia species as members of the genera Telluria, Duganella, Pseudoduganella, Mokoshia gen. nov. and Zemynaea gen. nov. using orthogonal and non-orthogonal genome-based approaches.</title>
        <authorList>
            <person name="Bowman J.P."/>
        </authorList>
    </citation>
    <scope>NUCLEOTIDE SEQUENCE [LARGE SCALE GENOMIC DNA]</scope>
    <source>
        <strain evidence="4 5">JCM 31661</strain>
    </source>
</reference>
<dbReference type="Proteomes" id="UP001206572">
    <property type="component" value="Unassembled WGS sequence"/>
</dbReference>
<dbReference type="InterPro" id="IPR046524">
    <property type="entry name" value="DUF6701"/>
</dbReference>
<organism evidence="4 5">
    <name type="scientific">Massilia agri</name>
    <dbReference type="NCBI Taxonomy" id="1886785"/>
    <lineage>
        <taxon>Bacteria</taxon>
        <taxon>Pseudomonadati</taxon>
        <taxon>Pseudomonadota</taxon>
        <taxon>Betaproteobacteria</taxon>
        <taxon>Burkholderiales</taxon>
        <taxon>Oxalobacteraceae</taxon>
        <taxon>Telluria group</taxon>
        <taxon>Massilia</taxon>
    </lineage>
</organism>
<keyword evidence="2" id="KW-0732">Signal</keyword>
<evidence type="ECO:0000256" key="2">
    <source>
        <dbReference type="SAM" id="SignalP"/>
    </source>
</evidence>
<evidence type="ECO:0000256" key="1">
    <source>
        <dbReference type="SAM" id="MobiDB-lite"/>
    </source>
</evidence>
<dbReference type="RefSeq" id="WP_258827423.1">
    <property type="nucleotide sequence ID" value="NZ_JANUHA010000004.1"/>
</dbReference>
<feature type="region of interest" description="Disordered" evidence="1">
    <location>
        <begin position="910"/>
        <end position="936"/>
    </location>
</feature>
<comment type="caution">
    <text evidence="4">The sequence shown here is derived from an EMBL/GenBank/DDBJ whole genome shotgun (WGS) entry which is preliminary data.</text>
</comment>
<dbReference type="EMBL" id="JANUHA010000004">
    <property type="protein sequence ID" value="MCS0596379.1"/>
    <property type="molecule type" value="Genomic_DNA"/>
</dbReference>
<dbReference type="Pfam" id="PF20419">
    <property type="entry name" value="DUF6701"/>
    <property type="match status" value="1"/>
</dbReference>
<evidence type="ECO:0000313" key="5">
    <source>
        <dbReference type="Proteomes" id="UP001206572"/>
    </source>
</evidence>
<evidence type="ECO:0000259" key="3">
    <source>
        <dbReference type="Pfam" id="PF20419"/>
    </source>
</evidence>
<gene>
    <name evidence="4" type="ORF">NX780_08450</name>
</gene>
<feature type="signal peptide" evidence="2">
    <location>
        <begin position="1"/>
        <end position="43"/>
    </location>
</feature>